<reference evidence="1" key="1">
    <citation type="journal article" date="2025" name="Int. J. Syst. Evol. Microbiol.">
        <title>Streptomyces citrinus sp. nov., with yellow diffusible pigment.</title>
        <authorList>
            <person name="He Y."/>
            <person name="Yang E."/>
            <person name="Xu J."/>
            <person name="Sun Y."/>
            <person name="Sun L."/>
        </authorList>
    </citation>
    <scope>NUCLEOTIDE SEQUENCE</scope>
    <source>
        <strain evidence="1">Q6</strain>
    </source>
</reference>
<keyword evidence="2" id="KW-1185">Reference proteome</keyword>
<evidence type="ECO:0000313" key="1">
    <source>
        <dbReference type="EMBL" id="WWQ66211.1"/>
    </source>
</evidence>
<proteinExistence type="predicted"/>
<protein>
    <submittedName>
        <fullName evidence="1">Uncharacterized protein</fullName>
    </submittedName>
</protein>
<accession>A0ACD5AG85</accession>
<dbReference type="EMBL" id="CP146022">
    <property type="protein sequence ID" value="WWQ66211.1"/>
    <property type="molecule type" value="Genomic_DNA"/>
</dbReference>
<gene>
    <name evidence="1" type="ORF">V2W30_24705</name>
</gene>
<sequence>MADAPSVHAGESGEWARRGRGFGWAGLLLVLLGAALFALVPWAEADNRGYAAAPDCPPGTRSGTCRAAVPQIVGSKGTDGGRTVTYHLYLRDVGAPADDERMVRLPDDLPIYDAVRPGDRVTATYWKDEIRAVRFGDAVQEAELSPVHDGRLPGAFAVAALAFGLGALSFWGGLRLRPVRQGAAYPWPHIAGFTAGVLIGSAGFPVVLLGDDVWSGLRFTAWAVLPALVLSVLLCRWTVRRVRRAAARIVPVAPTERRVVTAAVHGDVPYSRAGYGYLLIGDGPVTATTDPAGRVALAPLPETLTVLRVRETLVGDPPFSPPRRGEYYVVVECADGDRTVLVMAGHEDAPRVLGALLEAGGPPSAYAPSD</sequence>
<organism evidence="1 2">
    <name type="scientific">Streptomyces citrinus</name>
    <dbReference type="NCBI Taxonomy" id="3118173"/>
    <lineage>
        <taxon>Bacteria</taxon>
        <taxon>Bacillati</taxon>
        <taxon>Actinomycetota</taxon>
        <taxon>Actinomycetes</taxon>
        <taxon>Kitasatosporales</taxon>
        <taxon>Streptomycetaceae</taxon>
        <taxon>Streptomyces</taxon>
    </lineage>
</organism>
<evidence type="ECO:0000313" key="2">
    <source>
        <dbReference type="Proteomes" id="UP001432251"/>
    </source>
</evidence>
<dbReference type="Proteomes" id="UP001432251">
    <property type="component" value="Chromosome"/>
</dbReference>
<name>A0ACD5AG85_9ACTN</name>